<sequence>MDRPNLPLNALRAFEVAARQGSFTQAAIELRVSQAAVSHQIKGLEDLLGVQLFTRTPKGLLLTDEAIALFPVINESLDRVGRVLDGFLDGRYQETLHVGVVTTFAVGWLMPRLTAFRSAHPRIDLRIWTNNNRVDISKEGLHMAIRFGAGRWSGMEAVPLMEAPLTPLCAPRLAENLKKPADLHGHFLLRSYRADEWPSWFEKAGAVCPNLCGPIFDSSIAMADIAETGGGVALLSPAMFGDRLEAGRLAAPFPARIETGRYWLTHAAHKPPTPAMLSFQEWLLKRVSKDPSLSVPKAGPVAT</sequence>
<dbReference type="InterPro" id="IPR036388">
    <property type="entry name" value="WH-like_DNA-bd_sf"/>
</dbReference>
<dbReference type="InterPro" id="IPR036390">
    <property type="entry name" value="WH_DNA-bd_sf"/>
</dbReference>
<accession>A0ABS7NK55</accession>
<feature type="domain" description="HTH lysR-type" evidence="6">
    <location>
        <begin position="6"/>
        <end position="63"/>
    </location>
</feature>
<evidence type="ECO:0000256" key="2">
    <source>
        <dbReference type="ARBA" id="ARBA00023015"/>
    </source>
</evidence>
<dbReference type="PANTHER" id="PTHR30537">
    <property type="entry name" value="HTH-TYPE TRANSCRIPTIONAL REGULATOR"/>
    <property type="match status" value="1"/>
</dbReference>
<dbReference type="RefSeq" id="WP_222509282.1">
    <property type="nucleotide sequence ID" value="NZ_JAHVJA010000009.1"/>
</dbReference>
<proteinExistence type="inferred from homology"/>
<keyword evidence="4" id="KW-0010">Activator</keyword>
<organism evidence="7 8">
    <name type="scientific">Leisingera daeponensis</name>
    <dbReference type="NCBI Taxonomy" id="405746"/>
    <lineage>
        <taxon>Bacteria</taxon>
        <taxon>Pseudomonadati</taxon>
        <taxon>Pseudomonadota</taxon>
        <taxon>Alphaproteobacteria</taxon>
        <taxon>Rhodobacterales</taxon>
        <taxon>Roseobacteraceae</taxon>
        <taxon>Leisingera</taxon>
    </lineage>
</organism>
<dbReference type="Proteomes" id="UP000766629">
    <property type="component" value="Unassembled WGS sequence"/>
</dbReference>
<dbReference type="PROSITE" id="PS50931">
    <property type="entry name" value="HTH_LYSR"/>
    <property type="match status" value="1"/>
</dbReference>
<dbReference type="Gene3D" id="1.10.10.10">
    <property type="entry name" value="Winged helix-like DNA-binding domain superfamily/Winged helix DNA-binding domain"/>
    <property type="match status" value="1"/>
</dbReference>
<comment type="similarity">
    <text evidence="1">Belongs to the LysR transcriptional regulatory family.</text>
</comment>
<name>A0ABS7NK55_9RHOB</name>
<dbReference type="Pfam" id="PF03466">
    <property type="entry name" value="LysR_substrate"/>
    <property type="match status" value="1"/>
</dbReference>
<dbReference type="Gene3D" id="3.40.190.10">
    <property type="entry name" value="Periplasmic binding protein-like II"/>
    <property type="match status" value="2"/>
</dbReference>
<dbReference type="PANTHER" id="PTHR30537:SF70">
    <property type="entry name" value="HTH-TYPE TRANSCRIPTIONAL ACTIVATOR AMPR"/>
    <property type="match status" value="1"/>
</dbReference>
<keyword evidence="5" id="KW-0804">Transcription</keyword>
<keyword evidence="2" id="KW-0805">Transcription regulation</keyword>
<evidence type="ECO:0000313" key="7">
    <source>
        <dbReference type="EMBL" id="MBY6141202.1"/>
    </source>
</evidence>
<dbReference type="InterPro" id="IPR005119">
    <property type="entry name" value="LysR_subst-bd"/>
</dbReference>
<evidence type="ECO:0000259" key="6">
    <source>
        <dbReference type="PROSITE" id="PS50931"/>
    </source>
</evidence>
<evidence type="ECO:0000313" key="8">
    <source>
        <dbReference type="Proteomes" id="UP000766629"/>
    </source>
</evidence>
<evidence type="ECO:0000256" key="4">
    <source>
        <dbReference type="ARBA" id="ARBA00023159"/>
    </source>
</evidence>
<evidence type="ECO:0000256" key="1">
    <source>
        <dbReference type="ARBA" id="ARBA00009437"/>
    </source>
</evidence>
<comment type="caution">
    <text evidence="7">The sequence shown here is derived from an EMBL/GenBank/DDBJ whole genome shotgun (WGS) entry which is preliminary data.</text>
</comment>
<dbReference type="EMBL" id="JAHVJA010000009">
    <property type="protein sequence ID" value="MBY6141202.1"/>
    <property type="molecule type" value="Genomic_DNA"/>
</dbReference>
<dbReference type="InterPro" id="IPR000847">
    <property type="entry name" value="LysR_HTH_N"/>
</dbReference>
<dbReference type="PRINTS" id="PR00039">
    <property type="entry name" value="HTHLYSR"/>
</dbReference>
<dbReference type="Pfam" id="PF00126">
    <property type="entry name" value="HTH_1"/>
    <property type="match status" value="1"/>
</dbReference>
<dbReference type="SUPFAM" id="SSF53850">
    <property type="entry name" value="Periplasmic binding protein-like II"/>
    <property type="match status" value="1"/>
</dbReference>
<keyword evidence="3" id="KW-0238">DNA-binding</keyword>
<dbReference type="SUPFAM" id="SSF46785">
    <property type="entry name" value="Winged helix' DNA-binding domain"/>
    <property type="match status" value="1"/>
</dbReference>
<gene>
    <name evidence="7" type="ORF">KUV26_17325</name>
</gene>
<protein>
    <submittedName>
        <fullName evidence="7">LysR family transcriptional regulator</fullName>
    </submittedName>
</protein>
<reference evidence="7 8" key="1">
    <citation type="submission" date="2021-06" db="EMBL/GenBank/DDBJ databases">
        <title>50 bacteria genomes isolated from Dapeng, Shenzhen, China.</title>
        <authorList>
            <person name="Zheng W."/>
            <person name="Yu S."/>
            <person name="Huang Y."/>
        </authorList>
    </citation>
    <scope>NUCLEOTIDE SEQUENCE [LARGE SCALE GENOMIC DNA]</scope>
    <source>
        <strain evidence="7 8">DP1N14-2</strain>
    </source>
</reference>
<evidence type="ECO:0000256" key="5">
    <source>
        <dbReference type="ARBA" id="ARBA00023163"/>
    </source>
</evidence>
<keyword evidence="8" id="KW-1185">Reference proteome</keyword>
<dbReference type="InterPro" id="IPR058163">
    <property type="entry name" value="LysR-type_TF_proteobact-type"/>
</dbReference>
<evidence type="ECO:0000256" key="3">
    <source>
        <dbReference type="ARBA" id="ARBA00023125"/>
    </source>
</evidence>